<gene>
    <name evidence="2" type="ORF">M0M44_06665</name>
</gene>
<sequence>MKNNKLTFGNFQLEAISRKEQKTIKGGGDDPTIDPNNQNEPKKTGGNGNN</sequence>
<protein>
    <submittedName>
        <fullName evidence="2">RSAM-modified peptide</fullName>
    </submittedName>
</protein>
<accession>A0ABY4LX77</accession>
<feature type="region of interest" description="Disordered" evidence="1">
    <location>
        <begin position="20"/>
        <end position="50"/>
    </location>
</feature>
<dbReference type="EMBL" id="CP096829">
    <property type="protein sequence ID" value="UPZ17023.1"/>
    <property type="molecule type" value="Genomic_DNA"/>
</dbReference>
<dbReference type="RefSeq" id="WP_248729061.1">
    <property type="nucleotide sequence ID" value="NZ_CP096829.1"/>
</dbReference>
<evidence type="ECO:0000313" key="3">
    <source>
        <dbReference type="Proteomes" id="UP000829998"/>
    </source>
</evidence>
<reference evidence="2 3" key="1">
    <citation type="submission" date="2022-04" db="EMBL/GenBank/DDBJ databases">
        <authorList>
            <person name="Ra J.-S."/>
            <person name="Kim S.-B."/>
        </authorList>
    </citation>
    <scope>NUCLEOTIDE SEQUENCE [LARGE SCALE GENOMIC DNA]</scope>
    <source>
        <strain evidence="2 3">MMS21-Er5</strain>
    </source>
</reference>
<evidence type="ECO:0000256" key="1">
    <source>
        <dbReference type="SAM" id="MobiDB-lite"/>
    </source>
</evidence>
<proteinExistence type="predicted"/>
<evidence type="ECO:0000313" key="2">
    <source>
        <dbReference type="EMBL" id="UPZ17023.1"/>
    </source>
</evidence>
<dbReference type="Proteomes" id="UP000829998">
    <property type="component" value="Chromosome"/>
</dbReference>
<organism evidence="2 3">
    <name type="scientific">Flavobacterium humidisoli</name>
    <dbReference type="NCBI Taxonomy" id="2937442"/>
    <lineage>
        <taxon>Bacteria</taxon>
        <taxon>Pseudomonadati</taxon>
        <taxon>Bacteroidota</taxon>
        <taxon>Flavobacteriia</taxon>
        <taxon>Flavobacteriales</taxon>
        <taxon>Flavobacteriaceae</taxon>
        <taxon>Flavobacterium</taxon>
    </lineage>
</organism>
<keyword evidence="3" id="KW-1185">Reference proteome</keyword>
<name>A0ABY4LX77_9FLAO</name>